<evidence type="ECO:0000256" key="3">
    <source>
        <dbReference type="ARBA" id="ARBA00023004"/>
    </source>
</evidence>
<feature type="domain" description="Cytochrome c" evidence="6">
    <location>
        <begin position="32"/>
        <end position="136"/>
    </location>
</feature>
<keyword evidence="2 4" id="KW-0479">Metal-binding</keyword>
<keyword evidence="5" id="KW-0732">Signal</keyword>
<name>A0A4R6QG89_9BURK</name>
<dbReference type="GO" id="GO:0046872">
    <property type="term" value="F:metal ion binding"/>
    <property type="evidence" value="ECO:0007669"/>
    <property type="project" value="UniProtKB-KW"/>
</dbReference>
<keyword evidence="8" id="KW-1185">Reference proteome</keyword>
<dbReference type="Proteomes" id="UP000295361">
    <property type="component" value="Unassembled WGS sequence"/>
</dbReference>
<proteinExistence type="predicted"/>
<evidence type="ECO:0000256" key="1">
    <source>
        <dbReference type="ARBA" id="ARBA00022617"/>
    </source>
</evidence>
<dbReference type="Gene3D" id="1.10.760.10">
    <property type="entry name" value="Cytochrome c-like domain"/>
    <property type="match status" value="1"/>
</dbReference>
<reference evidence="7 8" key="1">
    <citation type="submission" date="2019-03" db="EMBL/GenBank/DDBJ databases">
        <title>Genomic Encyclopedia of Type Strains, Phase IV (KMG-IV): sequencing the most valuable type-strain genomes for metagenomic binning, comparative biology and taxonomic classification.</title>
        <authorList>
            <person name="Goeker M."/>
        </authorList>
    </citation>
    <scope>NUCLEOTIDE SEQUENCE [LARGE SCALE GENOMIC DNA]</scope>
    <source>
        <strain evidence="7 8">DSM 16998</strain>
    </source>
</reference>
<dbReference type="InterPro" id="IPR030999">
    <property type="entry name" value="Thiosulf_SoxX"/>
</dbReference>
<dbReference type="AlphaFoldDB" id="A0A4R6QG89"/>
<sequence length="137" mass="15159">MWRRLAWILLAMAPTTHAMNDAMPEPLAAAPGDAARGRAIVASRQQGLCLLCHPAPIAEERFQGNLAPDLAGVGRRLSAGQLRLRLIDSQRLRPDSIMPAYYRSEGLNRVAPQWQGKTVFTAQQVEDVVAYLQTLRE</sequence>
<keyword evidence="3 4" id="KW-0408">Iron</keyword>
<keyword evidence="1 4" id="KW-0349">Heme</keyword>
<evidence type="ECO:0000256" key="4">
    <source>
        <dbReference type="PROSITE-ProRule" id="PRU00433"/>
    </source>
</evidence>
<feature type="chain" id="PRO_5021016099" evidence="5">
    <location>
        <begin position="19"/>
        <end position="137"/>
    </location>
</feature>
<dbReference type="SUPFAM" id="SSF46626">
    <property type="entry name" value="Cytochrome c"/>
    <property type="match status" value="1"/>
</dbReference>
<dbReference type="InterPro" id="IPR009056">
    <property type="entry name" value="Cyt_c-like_dom"/>
</dbReference>
<dbReference type="GO" id="GO:0020037">
    <property type="term" value="F:heme binding"/>
    <property type="evidence" value="ECO:0007669"/>
    <property type="project" value="InterPro"/>
</dbReference>
<evidence type="ECO:0000256" key="5">
    <source>
        <dbReference type="SAM" id="SignalP"/>
    </source>
</evidence>
<dbReference type="InParanoid" id="A0A4R6QG89"/>
<gene>
    <name evidence="7" type="ORF">DES47_11056</name>
</gene>
<evidence type="ECO:0000313" key="7">
    <source>
        <dbReference type="EMBL" id="TDP61844.1"/>
    </source>
</evidence>
<evidence type="ECO:0000259" key="6">
    <source>
        <dbReference type="PROSITE" id="PS51007"/>
    </source>
</evidence>
<evidence type="ECO:0000313" key="8">
    <source>
        <dbReference type="Proteomes" id="UP000295361"/>
    </source>
</evidence>
<organism evidence="7 8">
    <name type="scientific">Roseateles toxinivorans</name>
    <dbReference type="NCBI Taxonomy" id="270368"/>
    <lineage>
        <taxon>Bacteria</taxon>
        <taxon>Pseudomonadati</taxon>
        <taxon>Pseudomonadota</taxon>
        <taxon>Betaproteobacteria</taxon>
        <taxon>Burkholderiales</taxon>
        <taxon>Sphaerotilaceae</taxon>
        <taxon>Roseateles</taxon>
    </lineage>
</organism>
<protein>
    <submittedName>
        <fullName evidence="7">Sulfur-oxidizing protein SoxX</fullName>
    </submittedName>
</protein>
<dbReference type="EMBL" id="SNXS01000010">
    <property type="protein sequence ID" value="TDP61844.1"/>
    <property type="molecule type" value="Genomic_DNA"/>
</dbReference>
<evidence type="ECO:0000256" key="2">
    <source>
        <dbReference type="ARBA" id="ARBA00022723"/>
    </source>
</evidence>
<accession>A0A4R6QG89</accession>
<dbReference type="GO" id="GO:0009055">
    <property type="term" value="F:electron transfer activity"/>
    <property type="evidence" value="ECO:0007669"/>
    <property type="project" value="InterPro"/>
</dbReference>
<dbReference type="NCBIfam" id="TIGR04485">
    <property type="entry name" value="thiosulf_SoxX"/>
    <property type="match status" value="1"/>
</dbReference>
<feature type="signal peptide" evidence="5">
    <location>
        <begin position="1"/>
        <end position="18"/>
    </location>
</feature>
<comment type="caution">
    <text evidence="7">The sequence shown here is derived from an EMBL/GenBank/DDBJ whole genome shotgun (WGS) entry which is preliminary data.</text>
</comment>
<dbReference type="PROSITE" id="PS51007">
    <property type="entry name" value="CYTC"/>
    <property type="match status" value="1"/>
</dbReference>
<dbReference type="InterPro" id="IPR036909">
    <property type="entry name" value="Cyt_c-like_dom_sf"/>
</dbReference>